<name>A0A1X2GVP1_9FUNG</name>
<reference evidence="1 2" key="1">
    <citation type="submission" date="2016-07" db="EMBL/GenBank/DDBJ databases">
        <title>Pervasive Adenine N6-methylation of Active Genes in Fungi.</title>
        <authorList>
            <consortium name="DOE Joint Genome Institute"/>
            <person name="Mondo S.J."/>
            <person name="Dannebaum R.O."/>
            <person name="Kuo R.C."/>
            <person name="Labutti K."/>
            <person name="Haridas S."/>
            <person name="Kuo A."/>
            <person name="Salamov A."/>
            <person name="Ahrendt S.R."/>
            <person name="Lipzen A."/>
            <person name="Sullivan W."/>
            <person name="Andreopoulos W.B."/>
            <person name="Clum A."/>
            <person name="Lindquist E."/>
            <person name="Daum C."/>
            <person name="Ramamoorthy G.K."/>
            <person name="Gryganskyi A."/>
            <person name="Culley D."/>
            <person name="Magnuson J.K."/>
            <person name="James T.Y."/>
            <person name="O'Malley M.A."/>
            <person name="Stajich J.E."/>
            <person name="Spatafora J.W."/>
            <person name="Visel A."/>
            <person name="Grigoriev I.V."/>
        </authorList>
    </citation>
    <scope>NUCLEOTIDE SEQUENCE [LARGE SCALE GENOMIC DNA]</scope>
    <source>
        <strain evidence="1 2">NRRL 3301</strain>
    </source>
</reference>
<comment type="caution">
    <text evidence="1">The sequence shown here is derived from an EMBL/GenBank/DDBJ whole genome shotgun (WGS) entry which is preliminary data.</text>
</comment>
<protein>
    <submittedName>
        <fullName evidence="1">Uncharacterized protein</fullName>
    </submittedName>
</protein>
<gene>
    <name evidence="1" type="ORF">DM01DRAFT_356924</name>
</gene>
<dbReference type="Proteomes" id="UP000242146">
    <property type="component" value="Unassembled WGS sequence"/>
</dbReference>
<dbReference type="Pfam" id="PF10906">
    <property type="entry name" value="Mrx7"/>
    <property type="match status" value="1"/>
</dbReference>
<dbReference type="AlphaFoldDB" id="A0A1X2GVP1"/>
<dbReference type="InterPro" id="IPR020301">
    <property type="entry name" value="Mrx7"/>
</dbReference>
<keyword evidence="2" id="KW-1185">Reference proteome</keyword>
<evidence type="ECO:0000313" key="1">
    <source>
        <dbReference type="EMBL" id="ORX62104.1"/>
    </source>
</evidence>
<accession>A0A1X2GVP1</accession>
<dbReference type="OrthoDB" id="5563272at2759"/>
<evidence type="ECO:0000313" key="2">
    <source>
        <dbReference type="Proteomes" id="UP000242146"/>
    </source>
</evidence>
<dbReference type="EMBL" id="MCGT01000002">
    <property type="protein sequence ID" value="ORX62104.1"/>
    <property type="molecule type" value="Genomic_DNA"/>
</dbReference>
<proteinExistence type="predicted"/>
<sequence>MFQRIVNFWAQTFVTERLLASPLFHRLAARTHQKVSSIQQAGSSHYNEFSKAFKDNLEKEARKQQQRNLSD</sequence>
<organism evidence="1 2">
    <name type="scientific">Hesseltinella vesiculosa</name>
    <dbReference type="NCBI Taxonomy" id="101127"/>
    <lineage>
        <taxon>Eukaryota</taxon>
        <taxon>Fungi</taxon>
        <taxon>Fungi incertae sedis</taxon>
        <taxon>Mucoromycota</taxon>
        <taxon>Mucoromycotina</taxon>
        <taxon>Mucoromycetes</taxon>
        <taxon>Mucorales</taxon>
        <taxon>Cunninghamellaceae</taxon>
        <taxon>Hesseltinella</taxon>
    </lineage>
</organism>